<dbReference type="Gene3D" id="2.60.120.10">
    <property type="entry name" value="Jelly Rolls"/>
    <property type="match status" value="1"/>
</dbReference>
<dbReference type="GO" id="GO:0008830">
    <property type="term" value="F:dTDP-4-dehydrorhamnose 3,5-epimerase activity"/>
    <property type="evidence" value="ECO:0007669"/>
    <property type="project" value="UniProtKB-EC"/>
</dbReference>
<dbReference type="RefSeq" id="WP_260573325.1">
    <property type="nucleotide sequence ID" value="NZ_CP104205.1"/>
</dbReference>
<evidence type="ECO:0000256" key="1">
    <source>
        <dbReference type="ARBA" id="ARBA00001298"/>
    </source>
</evidence>
<dbReference type="PANTHER" id="PTHR21047:SF2">
    <property type="entry name" value="THYMIDINE DIPHOSPHO-4-KETO-RHAMNOSE 3,5-EPIMERASE"/>
    <property type="match status" value="1"/>
</dbReference>
<evidence type="ECO:0000313" key="7">
    <source>
        <dbReference type="Proteomes" id="UP001059209"/>
    </source>
</evidence>
<evidence type="ECO:0000256" key="5">
    <source>
        <dbReference type="RuleBase" id="RU364069"/>
    </source>
</evidence>
<organism evidence="6 7">
    <name type="scientific">Maribacter litopenaei</name>
    <dbReference type="NCBI Taxonomy" id="2976127"/>
    <lineage>
        <taxon>Bacteria</taxon>
        <taxon>Pseudomonadati</taxon>
        <taxon>Bacteroidota</taxon>
        <taxon>Flavobacteriia</taxon>
        <taxon>Flavobacteriales</taxon>
        <taxon>Flavobacteriaceae</taxon>
        <taxon>Maribacter</taxon>
    </lineage>
</organism>
<name>A0ABY5YAS1_9FLAO</name>
<sequence length="181" mass="20706">MQINKTNIEGCYEMKPEIFKDQRGFFFESFNKKRFEQLTGLKVAFVQDNQAFSTHGVLRGLHFQKGESAQAKLVRVIQGEVLDVVVDIRRDSPTYGNFFKTILSSENHKQLFIPGGCAHGYVTLSNSATFFYKCDNHYNPGAESGIAYNDPTLNIDWEIPDKELILSEKDRILPKFDDLLD</sequence>
<comment type="function">
    <text evidence="2 5">Catalyzes the epimerization of the C3' and C5'positions of dTDP-6-deoxy-D-xylo-4-hexulose, forming dTDP-6-deoxy-L-lyxo-4-hexulose.</text>
</comment>
<dbReference type="NCBIfam" id="TIGR01221">
    <property type="entry name" value="rmlC"/>
    <property type="match status" value="1"/>
</dbReference>
<keyword evidence="5 6" id="KW-0413">Isomerase</keyword>
<comment type="subunit">
    <text evidence="5">Homodimer.</text>
</comment>
<evidence type="ECO:0000313" key="6">
    <source>
        <dbReference type="EMBL" id="UWX55427.1"/>
    </source>
</evidence>
<dbReference type="EMBL" id="CP104205">
    <property type="protein sequence ID" value="UWX55427.1"/>
    <property type="molecule type" value="Genomic_DNA"/>
</dbReference>
<evidence type="ECO:0000256" key="3">
    <source>
        <dbReference type="ARBA" id="ARBA00012098"/>
    </source>
</evidence>
<evidence type="ECO:0000256" key="2">
    <source>
        <dbReference type="ARBA" id="ARBA00001997"/>
    </source>
</evidence>
<reference evidence="6" key="1">
    <citation type="submission" date="2022-09" db="EMBL/GenBank/DDBJ databases">
        <title>Maribacter litopenaei sp. nov., isolated from the intestinal tract of the Pacific White Shrimp, Litopenaeus vannamei.</title>
        <authorList>
            <person name="Kim S.Y."/>
            <person name="Hwang C.Y."/>
        </authorList>
    </citation>
    <scope>NUCLEOTIDE SEQUENCE</scope>
    <source>
        <strain evidence="6">HL-LV01</strain>
    </source>
</reference>
<dbReference type="CDD" id="cd00438">
    <property type="entry name" value="cupin_RmlC"/>
    <property type="match status" value="1"/>
</dbReference>
<dbReference type="PANTHER" id="PTHR21047">
    <property type="entry name" value="DTDP-6-DEOXY-D-GLUCOSE-3,5 EPIMERASE"/>
    <property type="match status" value="1"/>
</dbReference>
<evidence type="ECO:0000256" key="4">
    <source>
        <dbReference type="ARBA" id="ARBA00019595"/>
    </source>
</evidence>
<dbReference type="Proteomes" id="UP001059209">
    <property type="component" value="Chromosome"/>
</dbReference>
<keyword evidence="7" id="KW-1185">Reference proteome</keyword>
<comment type="catalytic activity">
    <reaction evidence="1 5">
        <text>dTDP-4-dehydro-6-deoxy-alpha-D-glucose = dTDP-4-dehydro-beta-L-rhamnose</text>
        <dbReference type="Rhea" id="RHEA:16969"/>
        <dbReference type="ChEBI" id="CHEBI:57649"/>
        <dbReference type="ChEBI" id="CHEBI:62830"/>
        <dbReference type="EC" id="5.1.3.13"/>
    </reaction>
</comment>
<dbReference type="InterPro" id="IPR011051">
    <property type="entry name" value="RmlC_Cupin_sf"/>
</dbReference>
<accession>A0ABY5YAS1</accession>
<protein>
    <recommendedName>
        <fullName evidence="4 5">dTDP-4-dehydrorhamnose 3,5-epimerase</fullName>
        <ecNumber evidence="3 5">5.1.3.13</ecNumber>
    </recommendedName>
    <alternativeName>
        <fullName evidence="5">Thymidine diphospho-4-keto-rhamnose 3,5-epimerase</fullName>
    </alternativeName>
</protein>
<comment type="similarity">
    <text evidence="5">Belongs to the dTDP-4-dehydrorhamnose 3,5-epimerase family.</text>
</comment>
<dbReference type="SUPFAM" id="SSF51182">
    <property type="entry name" value="RmlC-like cupins"/>
    <property type="match status" value="1"/>
</dbReference>
<proteinExistence type="inferred from homology"/>
<gene>
    <name evidence="6" type="primary">rfbC</name>
    <name evidence="6" type="ORF">NYZ99_02435</name>
</gene>
<dbReference type="InterPro" id="IPR000888">
    <property type="entry name" value="RmlC-like"/>
</dbReference>
<comment type="pathway">
    <text evidence="5">Carbohydrate biosynthesis; dTDP-L-rhamnose biosynthesis.</text>
</comment>
<dbReference type="EC" id="5.1.3.13" evidence="3 5"/>
<dbReference type="Pfam" id="PF00908">
    <property type="entry name" value="dTDP_sugar_isom"/>
    <property type="match status" value="1"/>
</dbReference>
<dbReference type="InterPro" id="IPR014710">
    <property type="entry name" value="RmlC-like_jellyroll"/>
</dbReference>